<dbReference type="PROSITE" id="PS01361">
    <property type="entry name" value="ZF_DOF_1"/>
    <property type="match status" value="1"/>
</dbReference>
<feature type="domain" description="Dof-type" evidence="10">
    <location>
        <begin position="119"/>
        <end position="173"/>
    </location>
</feature>
<evidence type="ECO:0000256" key="7">
    <source>
        <dbReference type="ARBA" id="ARBA00023242"/>
    </source>
</evidence>
<keyword evidence="1" id="KW-0479">Metal-binding</keyword>
<dbReference type="Pfam" id="PF02701">
    <property type="entry name" value="Zn_ribbon_Dof"/>
    <property type="match status" value="1"/>
</dbReference>
<sequence length="494" mass="54198">MSEVRDPAIKLFGRNISLPEYQIPAKSVEEPDRQIPVVSKVMEKCPKAIQNEVEDPPAGKSANQDNPSDLDEAPIQENNCQAPIQENNAKANHEPEEDQCAESDMGGQEKALKRPDKILPCPRCNSLNTKFCYFNNYNVNQPRHFCQNCHRYWTAGGTMRNVPVGAGRRKNKHSSSQYRQVVVSSDGGTPNQADTLNSSSHQVPSSVGLSASPTSVDGIGEVQKFGTDTPLCESMETILNLNDQRRSVEMDSLVLGENVEEPSSSISSLSSSNYHENELPEGQIGLPEFYHSSTLTHPLQCYPGPPWAYPWNPGWNEMMLGPNSSNPNPVRWNSTPVVAVPGFCSTSITFPFVPASYWGCMPGWDARKWNVPFVGSTGCQSPSPSTSQNGCLANSSPTLGKHLRDSNSQVEEKAERSLWVPKTLRIDDPDEAAKSSIWATLGIEHNKNEPIIKGGTFKAFQPKTKSSVHTSETGQVLQANPAALSRSQTFQESI</sequence>
<keyword evidence="5 8" id="KW-0238">DNA-binding</keyword>
<evidence type="ECO:0000256" key="8">
    <source>
        <dbReference type="PROSITE-ProRule" id="PRU00071"/>
    </source>
</evidence>
<comment type="subcellular location">
    <subcellularLocation>
        <location evidence="8">Nucleus</location>
    </subcellularLocation>
</comment>
<name>A0AAP0WYD5_LIQFO</name>
<dbReference type="GO" id="GO:0008270">
    <property type="term" value="F:zinc ion binding"/>
    <property type="evidence" value="ECO:0007669"/>
    <property type="project" value="UniProtKB-KW"/>
</dbReference>
<evidence type="ECO:0000256" key="9">
    <source>
        <dbReference type="SAM" id="MobiDB-lite"/>
    </source>
</evidence>
<evidence type="ECO:0000256" key="5">
    <source>
        <dbReference type="ARBA" id="ARBA00023125"/>
    </source>
</evidence>
<dbReference type="GO" id="GO:0005634">
    <property type="term" value="C:nucleus"/>
    <property type="evidence" value="ECO:0007669"/>
    <property type="project" value="UniProtKB-SubCell"/>
</dbReference>
<keyword evidence="4" id="KW-0805">Transcription regulation</keyword>
<keyword evidence="2 8" id="KW-0863">Zinc-finger</keyword>
<dbReference type="GO" id="GO:0003677">
    <property type="term" value="F:DNA binding"/>
    <property type="evidence" value="ECO:0007669"/>
    <property type="project" value="UniProtKB-UniRule"/>
</dbReference>
<evidence type="ECO:0000259" key="10">
    <source>
        <dbReference type="PROSITE" id="PS50884"/>
    </source>
</evidence>
<keyword evidence="12" id="KW-1185">Reference proteome</keyword>
<evidence type="ECO:0000256" key="3">
    <source>
        <dbReference type="ARBA" id="ARBA00022833"/>
    </source>
</evidence>
<evidence type="ECO:0000256" key="6">
    <source>
        <dbReference type="ARBA" id="ARBA00023163"/>
    </source>
</evidence>
<evidence type="ECO:0000256" key="2">
    <source>
        <dbReference type="ARBA" id="ARBA00022771"/>
    </source>
</evidence>
<reference evidence="11 12" key="1">
    <citation type="journal article" date="2024" name="Plant J.">
        <title>Genome sequences and population genomics reveal climatic adaptation and genomic divergence between two closely related sweetgum species.</title>
        <authorList>
            <person name="Xu W.Q."/>
            <person name="Ren C.Q."/>
            <person name="Zhang X.Y."/>
            <person name="Comes H.P."/>
            <person name="Liu X.H."/>
            <person name="Li Y.G."/>
            <person name="Kettle C.J."/>
            <person name="Jalonen R."/>
            <person name="Gaisberger H."/>
            <person name="Ma Y.Z."/>
            <person name="Qiu Y.X."/>
        </authorList>
    </citation>
    <scope>NUCLEOTIDE SEQUENCE [LARGE SCALE GENOMIC DNA]</scope>
    <source>
        <strain evidence="11">Hangzhou</strain>
    </source>
</reference>
<feature type="region of interest" description="Disordered" evidence="9">
    <location>
        <begin position="89"/>
        <end position="113"/>
    </location>
</feature>
<keyword evidence="3" id="KW-0862">Zinc</keyword>
<dbReference type="GO" id="GO:0003700">
    <property type="term" value="F:DNA-binding transcription factor activity"/>
    <property type="evidence" value="ECO:0007669"/>
    <property type="project" value="InterPro"/>
</dbReference>
<accession>A0AAP0WYD5</accession>
<evidence type="ECO:0000313" key="11">
    <source>
        <dbReference type="EMBL" id="KAK9283597.1"/>
    </source>
</evidence>
<keyword evidence="6" id="KW-0804">Transcription</keyword>
<dbReference type="InterPro" id="IPR045174">
    <property type="entry name" value="Dof"/>
</dbReference>
<dbReference type="EMBL" id="JBBPBK010000006">
    <property type="protein sequence ID" value="KAK9283597.1"/>
    <property type="molecule type" value="Genomic_DNA"/>
</dbReference>
<dbReference type="AlphaFoldDB" id="A0AAP0WYD5"/>
<evidence type="ECO:0000256" key="4">
    <source>
        <dbReference type="ARBA" id="ARBA00023015"/>
    </source>
</evidence>
<dbReference type="PANTHER" id="PTHR31089:SF47">
    <property type="entry name" value="DOF-TYPE DOMAIN-CONTAINING PROTEIN"/>
    <property type="match status" value="1"/>
</dbReference>
<feature type="compositionally biased region" description="Polar residues" evidence="9">
    <location>
        <begin position="186"/>
        <end position="215"/>
    </location>
</feature>
<dbReference type="PROSITE" id="PS50884">
    <property type="entry name" value="ZF_DOF_2"/>
    <property type="match status" value="1"/>
</dbReference>
<evidence type="ECO:0000256" key="1">
    <source>
        <dbReference type="ARBA" id="ARBA00022723"/>
    </source>
</evidence>
<comment type="caution">
    <text evidence="11">The sequence shown here is derived from an EMBL/GenBank/DDBJ whole genome shotgun (WGS) entry which is preliminary data.</text>
</comment>
<protein>
    <recommendedName>
        <fullName evidence="10">Dof-type domain-containing protein</fullName>
    </recommendedName>
</protein>
<keyword evidence="7 8" id="KW-0539">Nucleus</keyword>
<dbReference type="InterPro" id="IPR003851">
    <property type="entry name" value="Znf_Dof"/>
</dbReference>
<proteinExistence type="predicted"/>
<gene>
    <name evidence="11" type="ORF">L1049_011846</name>
</gene>
<evidence type="ECO:0000313" key="12">
    <source>
        <dbReference type="Proteomes" id="UP001415857"/>
    </source>
</evidence>
<dbReference type="Proteomes" id="UP001415857">
    <property type="component" value="Unassembled WGS sequence"/>
</dbReference>
<organism evidence="11 12">
    <name type="scientific">Liquidambar formosana</name>
    <name type="common">Formosan gum</name>
    <dbReference type="NCBI Taxonomy" id="63359"/>
    <lineage>
        <taxon>Eukaryota</taxon>
        <taxon>Viridiplantae</taxon>
        <taxon>Streptophyta</taxon>
        <taxon>Embryophyta</taxon>
        <taxon>Tracheophyta</taxon>
        <taxon>Spermatophyta</taxon>
        <taxon>Magnoliopsida</taxon>
        <taxon>eudicotyledons</taxon>
        <taxon>Gunneridae</taxon>
        <taxon>Pentapetalae</taxon>
        <taxon>Saxifragales</taxon>
        <taxon>Altingiaceae</taxon>
        <taxon>Liquidambar</taxon>
    </lineage>
</organism>
<feature type="region of interest" description="Disordered" evidence="9">
    <location>
        <begin position="182"/>
        <end position="222"/>
    </location>
</feature>
<feature type="region of interest" description="Disordered" evidence="9">
    <location>
        <begin position="46"/>
        <end position="74"/>
    </location>
</feature>
<dbReference type="PANTHER" id="PTHR31089">
    <property type="entry name" value="CYCLIC DOF FACTOR 2"/>
    <property type="match status" value="1"/>
</dbReference>